<evidence type="ECO:0000313" key="2">
    <source>
        <dbReference type="Proteomes" id="UP000291343"/>
    </source>
</evidence>
<evidence type="ECO:0008006" key="3">
    <source>
        <dbReference type="Google" id="ProtNLM"/>
    </source>
</evidence>
<dbReference type="PANTHER" id="PTHR20938:SF0">
    <property type="entry name" value="INTEGRATOR COMPLEX SUBUNIT 4"/>
    <property type="match status" value="1"/>
</dbReference>
<reference evidence="1 2" key="1">
    <citation type="journal article" date="2017" name="Gigascience">
        <title>Genome sequence of the small brown planthopper, Laodelphax striatellus.</title>
        <authorList>
            <person name="Zhu J."/>
            <person name="Jiang F."/>
            <person name="Wang X."/>
            <person name="Yang P."/>
            <person name="Bao Y."/>
            <person name="Zhao W."/>
            <person name="Wang W."/>
            <person name="Lu H."/>
            <person name="Wang Q."/>
            <person name="Cui N."/>
            <person name="Li J."/>
            <person name="Chen X."/>
            <person name="Luo L."/>
            <person name="Yu J."/>
            <person name="Kang L."/>
            <person name="Cui F."/>
        </authorList>
    </citation>
    <scope>NUCLEOTIDE SEQUENCE [LARGE SCALE GENOMIC DNA]</scope>
    <source>
        <strain evidence="1">Lst14</strain>
    </source>
</reference>
<dbReference type="AlphaFoldDB" id="A0A482XUU8"/>
<dbReference type="GO" id="GO:0032039">
    <property type="term" value="C:integrator complex"/>
    <property type="evidence" value="ECO:0007669"/>
    <property type="project" value="TreeGrafter"/>
</dbReference>
<dbReference type="SUPFAM" id="SSF48371">
    <property type="entry name" value="ARM repeat"/>
    <property type="match status" value="1"/>
</dbReference>
<comment type="caution">
    <text evidence="1">The sequence shown here is derived from an EMBL/GenBank/DDBJ whole genome shotgun (WGS) entry which is preliminary data.</text>
</comment>
<dbReference type="InParanoid" id="A0A482XUU8"/>
<dbReference type="InterPro" id="IPR016024">
    <property type="entry name" value="ARM-type_fold"/>
</dbReference>
<gene>
    <name evidence="1" type="ORF">LSTR_LSTR013945</name>
</gene>
<dbReference type="Gene3D" id="1.25.10.10">
    <property type="entry name" value="Leucine-rich Repeat Variant"/>
    <property type="match status" value="1"/>
</dbReference>
<dbReference type="SMR" id="A0A482XUU8"/>
<name>A0A482XUU8_LAOST</name>
<accession>A0A482XUU8</accession>
<dbReference type="PANTHER" id="PTHR20938">
    <property type="entry name" value="INTEGRATOR COMPLEX SUBUNIT 4"/>
    <property type="match status" value="1"/>
</dbReference>
<dbReference type="STRING" id="195883.A0A482XUU8"/>
<dbReference type="GO" id="GO:0016180">
    <property type="term" value="P:snRNA processing"/>
    <property type="evidence" value="ECO:0007669"/>
    <property type="project" value="TreeGrafter"/>
</dbReference>
<dbReference type="EMBL" id="QKKF02000445">
    <property type="protein sequence ID" value="RZF49050.1"/>
    <property type="molecule type" value="Genomic_DNA"/>
</dbReference>
<keyword evidence="2" id="KW-1185">Reference proteome</keyword>
<evidence type="ECO:0000313" key="1">
    <source>
        <dbReference type="EMBL" id="RZF49050.1"/>
    </source>
</evidence>
<protein>
    <recommendedName>
        <fullName evidence="3">Condensin complex subunit 1 C-terminal domain-containing protein</fullName>
    </recommendedName>
</protein>
<sequence length="252" mass="28028">MAAVLKKRALAEYSQTVQEQPPTKPIKKLRLVKKSVVDSSGGAYIGLLDKYKTSYDILQLLLRVSDSLPLPEDDIPLAVKRLCENVPKQKEAAVRVKILSLLGEIGTEAGSDVSSIVEDILGLLAKETSHKVIAEGLNSVFKLGKLIPDVSGSGLHLKLIQVSKEYLKDTNHMVKRKCLSIIGKFLPNNERDPNTLATMRFVNDYTHSEDPRVRADAFLTLIALHERGIKVDVSFYNETCQSLKDDYEVVRN</sequence>
<proteinExistence type="predicted"/>
<dbReference type="InterPro" id="IPR011989">
    <property type="entry name" value="ARM-like"/>
</dbReference>
<dbReference type="OrthoDB" id="18190at2759"/>
<dbReference type="Proteomes" id="UP000291343">
    <property type="component" value="Unassembled WGS sequence"/>
</dbReference>
<organism evidence="1 2">
    <name type="scientific">Laodelphax striatellus</name>
    <name type="common">Small brown planthopper</name>
    <name type="synonym">Delphax striatella</name>
    <dbReference type="NCBI Taxonomy" id="195883"/>
    <lineage>
        <taxon>Eukaryota</taxon>
        <taxon>Metazoa</taxon>
        <taxon>Ecdysozoa</taxon>
        <taxon>Arthropoda</taxon>
        <taxon>Hexapoda</taxon>
        <taxon>Insecta</taxon>
        <taxon>Pterygota</taxon>
        <taxon>Neoptera</taxon>
        <taxon>Paraneoptera</taxon>
        <taxon>Hemiptera</taxon>
        <taxon>Auchenorrhyncha</taxon>
        <taxon>Fulgoroidea</taxon>
        <taxon>Delphacidae</taxon>
        <taxon>Criomorphinae</taxon>
        <taxon>Laodelphax</taxon>
    </lineage>
</organism>